<dbReference type="GO" id="GO:0009247">
    <property type="term" value="P:glycolipid biosynthetic process"/>
    <property type="evidence" value="ECO:0007669"/>
    <property type="project" value="UniProtKB-ARBA"/>
</dbReference>
<dbReference type="PANTHER" id="PTHR30606">
    <property type="entry name" value="LIPID A BIOSYNTHESIS LAUROYL ACYLTRANSFERASE"/>
    <property type="match status" value="1"/>
</dbReference>
<sequence length="313" mass="35362">MAYSSGRVVIGFCDFVGGIVPLGLLYAFGRFFGWAGYAFAVKHRRIAIESLTMAFGKTKTPQEIRRICRECFNSMACLAVEFFMFMKHPERIKKFVDIEGIDNLKKALAEGKGVVAISAHFGSFPLLLSRLAQEECKVNAVMRHMRDQKLDELFEDKRRLMRVGSIYTQPRQTCVSQSLKVLRDNEVLFVQLDQNFGTGGVFVDFFGVKAATATGPIVFSMRTGAPIVPMFIYRLGGPRHRIVIEPPIHVDESGTKSERLLHAVERLTALIEKYIRQHPHEWGWIHKRWKARPKEEKQGAMAAAAGDVDIDIA</sequence>
<dbReference type="GO" id="GO:0005886">
    <property type="term" value="C:plasma membrane"/>
    <property type="evidence" value="ECO:0007669"/>
    <property type="project" value="UniProtKB-SubCell"/>
</dbReference>
<dbReference type="KEGG" id="vai:BU251_07085"/>
<keyword evidence="4" id="KW-0808">Transferase</keyword>
<dbReference type="PIRSF" id="PIRSF026649">
    <property type="entry name" value="MsbB"/>
    <property type="match status" value="1"/>
</dbReference>
<name>A0A410P6B6_VELA1</name>
<keyword evidence="6" id="KW-0012">Acyltransferase</keyword>
<organism evidence="7 8">
    <name type="scientific">Velamenicoccus archaeovorus</name>
    <dbReference type="NCBI Taxonomy" id="1930593"/>
    <lineage>
        <taxon>Bacteria</taxon>
        <taxon>Pseudomonadati</taxon>
        <taxon>Candidatus Omnitrophota</taxon>
        <taxon>Candidatus Velamenicoccus</taxon>
    </lineage>
</organism>
<evidence type="ECO:0000256" key="4">
    <source>
        <dbReference type="ARBA" id="ARBA00022679"/>
    </source>
</evidence>
<dbReference type="PANTHER" id="PTHR30606:SF10">
    <property type="entry name" value="PHOSPHATIDYLINOSITOL MANNOSIDE ACYLTRANSFERASE"/>
    <property type="match status" value="1"/>
</dbReference>
<dbReference type="AlphaFoldDB" id="A0A410P6B6"/>
<evidence type="ECO:0000256" key="5">
    <source>
        <dbReference type="ARBA" id="ARBA00023136"/>
    </source>
</evidence>
<dbReference type="InterPro" id="IPR004960">
    <property type="entry name" value="LipA_acyltrans"/>
</dbReference>
<evidence type="ECO:0000313" key="8">
    <source>
        <dbReference type="Proteomes" id="UP000287243"/>
    </source>
</evidence>
<keyword evidence="3" id="KW-0997">Cell inner membrane</keyword>
<accession>A0A410P6B6</accession>
<protein>
    <recommendedName>
        <fullName evidence="9">Lipid A biosynthesis lauroyl acyltransferase</fullName>
    </recommendedName>
</protein>
<keyword evidence="8" id="KW-1185">Reference proteome</keyword>
<keyword evidence="5" id="KW-0472">Membrane</keyword>
<evidence type="ECO:0000313" key="7">
    <source>
        <dbReference type="EMBL" id="QAT17494.1"/>
    </source>
</evidence>
<evidence type="ECO:0008006" key="9">
    <source>
        <dbReference type="Google" id="ProtNLM"/>
    </source>
</evidence>
<dbReference type="GO" id="GO:0016746">
    <property type="term" value="F:acyltransferase activity"/>
    <property type="evidence" value="ECO:0007669"/>
    <property type="project" value="UniProtKB-KW"/>
</dbReference>
<comment type="subcellular location">
    <subcellularLocation>
        <location evidence="1">Cell inner membrane</location>
    </subcellularLocation>
</comment>
<keyword evidence="2" id="KW-1003">Cell membrane</keyword>
<proteinExistence type="predicted"/>
<reference evidence="7 8" key="1">
    <citation type="submission" date="2017-01" db="EMBL/GenBank/DDBJ databases">
        <title>First insights into the biology of 'candidatus Vampirococcus archaeovorus'.</title>
        <authorList>
            <person name="Kizina J."/>
            <person name="Jordan S."/>
            <person name="Stueber K."/>
            <person name="Reinhardt R."/>
            <person name="Harder J."/>
        </authorList>
    </citation>
    <scope>NUCLEOTIDE SEQUENCE [LARGE SCALE GENOMIC DNA]</scope>
    <source>
        <strain evidence="7 8">LiM</strain>
    </source>
</reference>
<evidence type="ECO:0000256" key="1">
    <source>
        <dbReference type="ARBA" id="ARBA00004533"/>
    </source>
</evidence>
<evidence type="ECO:0000256" key="2">
    <source>
        <dbReference type="ARBA" id="ARBA00022475"/>
    </source>
</evidence>
<dbReference type="Proteomes" id="UP000287243">
    <property type="component" value="Chromosome"/>
</dbReference>
<evidence type="ECO:0000256" key="6">
    <source>
        <dbReference type="ARBA" id="ARBA00023315"/>
    </source>
</evidence>
<dbReference type="EMBL" id="CP019384">
    <property type="protein sequence ID" value="QAT17494.1"/>
    <property type="molecule type" value="Genomic_DNA"/>
</dbReference>
<evidence type="ECO:0000256" key="3">
    <source>
        <dbReference type="ARBA" id="ARBA00022519"/>
    </source>
</evidence>
<dbReference type="Pfam" id="PF03279">
    <property type="entry name" value="Lip_A_acyltrans"/>
    <property type="match status" value="1"/>
</dbReference>
<gene>
    <name evidence="7" type="ORF">BU251_07085</name>
</gene>
<dbReference type="CDD" id="cd07984">
    <property type="entry name" value="LPLAT_LABLAT-like"/>
    <property type="match status" value="1"/>
</dbReference>